<comment type="caution">
    <text evidence="1">The sequence shown here is derived from an EMBL/GenBank/DDBJ whole genome shotgun (WGS) entry which is preliminary data.</text>
</comment>
<proteinExistence type="predicted"/>
<reference evidence="1 2" key="1">
    <citation type="submission" date="2017-07" db="EMBL/GenBank/DDBJ databases">
        <title>Isolation and whole genome analysis of endospore-forming bacteria from heroin.</title>
        <authorList>
            <person name="Kalinowski J."/>
            <person name="Ahrens B."/>
            <person name="Al-Dilaimi A."/>
            <person name="Winkler A."/>
            <person name="Wibberg D."/>
            <person name="Schleenbecker U."/>
            <person name="Ruckert C."/>
            <person name="Wolfel R."/>
            <person name="Grass G."/>
        </authorList>
    </citation>
    <scope>NUCLEOTIDE SEQUENCE [LARGE SCALE GENOMIC DNA]</scope>
    <source>
        <strain evidence="1 2">7537-G1</strain>
    </source>
</reference>
<dbReference type="AlphaFoldDB" id="A0A268EMZ2"/>
<dbReference type="Proteomes" id="UP000215596">
    <property type="component" value="Unassembled WGS sequence"/>
</dbReference>
<dbReference type="EMBL" id="NPBY01000055">
    <property type="protein sequence ID" value="PAD74483.1"/>
    <property type="molecule type" value="Genomic_DNA"/>
</dbReference>
<evidence type="ECO:0000313" key="1">
    <source>
        <dbReference type="EMBL" id="PAD74483.1"/>
    </source>
</evidence>
<name>A0A268EMZ2_9BACL</name>
<gene>
    <name evidence="1" type="ORF">CHH67_17465</name>
</gene>
<protein>
    <submittedName>
        <fullName evidence="1">Uncharacterized protein</fullName>
    </submittedName>
</protein>
<accession>A0A268EMZ2</accession>
<organism evidence="1 2">
    <name type="scientific">Paenibacillus campinasensis</name>
    <dbReference type="NCBI Taxonomy" id="66347"/>
    <lineage>
        <taxon>Bacteria</taxon>
        <taxon>Bacillati</taxon>
        <taxon>Bacillota</taxon>
        <taxon>Bacilli</taxon>
        <taxon>Bacillales</taxon>
        <taxon>Paenibacillaceae</taxon>
        <taxon>Paenibacillus</taxon>
    </lineage>
</organism>
<sequence length="173" mass="20181">MRTSLISDVAPLLIRELLEYFSDQVVNYQMKIRRSIDMGGLSWILEKLVLQFCENFFCAWMETAGKRSKEISVPSWKEIENMRDRSFPDVAFKYNFDESSSSSSIEYYHLQNKEPLLTNKCNCPNQHETAKQDIQSMISCTPQKVAMLNMSNPSDEHKILQKTVETYVKKLSF</sequence>
<evidence type="ECO:0000313" key="2">
    <source>
        <dbReference type="Proteomes" id="UP000215596"/>
    </source>
</evidence>